<keyword evidence="1" id="KW-0645">Protease</keyword>
<dbReference type="PANTHER" id="PTHR43270:SF12">
    <property type="entry name" value="SUCCINYL-DIAMINOPIMELATE DESUCCINYLASE"/>
    <property type="match status" value="1"/>
</dbReference>
<dbReference type="Gene3D" id="3.40.630.10">
    <property type="entry name" value="Zn peptidases"/>
    <property type="match status" value="1"/>
</dbReference>
<dbReference type="PANTHER" id="PTHR43270">
    <property type="entry name" value="BETA-ALA-HIS DIPEPTIDASE"/>
    <property type="match status" value="1"/>
</dbReference>
<gene>
    <name evidence="6" type="ORF">E0H45_18825</name>
</gene>
<keyword evidence="7" id="KW-1185">Reference proteome</keyword>
<dbReference type="InterPro" id="IPR011650">
    <property type="entry name" value="Peptidase_M20_dimer"/>
</dbReference>
<evidence type="ECO:0000259" key="5">
    <source>
        <dbReference type="Pfam" id="PF07687"/>
    </source>
</evidence>
<feature type="domain" description="Peptidase M20 dimerisation" evidence="5">
    <location>
        <begin position="191"/>
        <end position="323"/>
    </location>
</feature>
<evidence type="ECO:0000256" key="2">
    <source>
        <dbReference type="ARBA" id="ARBA00022723"/>
    </source>
</evidence>
<protein>
    <submittedName>
        <fullName evidence="6">M20/M25/M40 family metallo-hydrolase</fullName>
    </submittedName>
</protein>
<sequence>MILPEVLAAAEQRQARRLTELLDWLAIPSVSADPRRTADVGRAARWLASWQRARGAMVDLRPTRHGRDVVVARWPARPGARQVVIYGHYDVQPAGAGWSSHPFRPVIRDGVIHARGANDDKGQLFAHLCALDAWPGLLPAEVVVIAEGAEEVGSTGFAEVVHEVARQLRPVAVIVSDTERYDDGTPTVTISQRGRLAATLTVDTGGTAVHAGRLGGAVVDPSLVLADALRILHKELFTTSVPTPPSAVARTDAAVRQAARGRATVGAGLDERVTLHGSIGVTRLVAGTGGAALPSRASAVLDLRLPPRSDPADVVRRARRLLMRCAPRGARVQLHFTRGTPALDLTPDRLVRQAVDQACVAVHGRPPVYVRSGGTIPAVGVLSHALRIRPLLLGFGPPGGNAHGPDESLDIAGWAAAVRMSATLLWTLTRTLTRPIRGDPVPGSLRRDHHGEIRQLPCGERPVQLEGEER</sequence>
<dbReference type="OrthoDB" id="9761532at2"/>
<keyword evidence="3 6" id="KW-0378">Hydrolase</keyword>
<accession>A0A4R0HEE6</accession>
<dbReference type="GO" id="GO:0006508">
    <property type="term" value="P:proteolysis"/>
    <property type="evidence" value="ECO:0007669"/>
    <property type="project" value="UniProtKB-KW"/>
</dbReference>
<dbReference type="Pfam" id="PF07687">
    <property type="entry name" value="M20_dimer"/>
    <property type="match status" value="1"/>
</dbReference>
<dbReference type="GO" id="GO:0046872">
    <property type="term" value="F:metal ion binding"/>
    <property type="evidence" value="ECO:0007669"/>
    <property type="project" value="UniProtKB-KW"/>
</dbReference>
<dbReference type="GO" id="GO:0008233">
    <property type="term" value="F:peptidase activity"/>
    <property type="evidence" value="ECO:0007669"/>
    <property type="project" value="UniProtKB-KW"/>
</dbReference>
<keyword evidence="2" id="KW-0479">Metal-binding</keyword>
<proteinExistence type="predicted"/>
<evidence type="ECO:0000256" key="3">
    <source>
        <dbReference type="ARBA" id="ARBA00022801"/>
    </source>
</evidence>
<dbReference type="SUPFAM" id="SSF53187">
    <property type="entry name" value="Zn-dependent exopeptidases"/>
    <property type="match status" value="1"/>
</dbReference>
<dbReference type="Gene3D" id="3.30.70.360">
    <property type="match status" value="1"/>
</dbReference>
<comment type="caution">
    <text evidence="6">The sequence shown here is derived from an EMBL/GenBank/DDBJ whole genome shotgun (WGS) entry which is preliminary data.</text>
</comment>
<evidence type="ECO:0000256" key="1">
    <source>
        <dbReference type="ARBA" id="ARBA00022670"/>
    </source>
</evidence>
<evidence type="ECO:0000313" key="7">
    <source>
        <dbReference type="Proteomes" id="UP000292346"/>
    </source>
</evidence>
<dbReference type="InterPro" id="IPR002933">
    <property type="entry name" value="Peptidase_M20"/>
</dbReference>
<dbReference type="EMBL" id="SJJZ01000002">
    <property type="protein sequence ID" value="TCC07984.1"/>
    <property type="molecule type" value="Genomic_DNA"/>
</dbReference>
<dbReference type="AlphaFoldDB" id="A0A4R0HEE6"/>
<name>A0A4R0HEE6_9ACTN</name>
<organism evidence="6 7">
    <name type="scientific">Kribbella soli</name>
    <dbReference type="NCBI Taxonomy" id="1124743"/>
    <lineage>
        <taxon>Bacteria</taxon>
        <taxon>Bacillati</taxon>
        <taxon>Actinomycetota</taxon>
        <taxon>Actinomycetes</taxon>
        <taxon>Propionibacteriales</taxon>
        <taxon>Kribbellaceae</taxon>
        <taxon>Kribbella</taxon>
    </lineage>
</organism>
<feature type="region of interest" description="Disordered" evidence="4">
    <location>
        <begin position="437"/>
        <end position="470"/>
    </location>
</feature>
<evidence type="ECO:0000313" key="6">
    <source>
        <dbReference type="EMBL" id="TCC07984.1"/>
    </source>
</evidence>
<evidence type="ECO:0000256" key="4">
    <source>
        <dbReference type="SAM" id="MobiDB-lite"/>
    </source>
</evidence>
<dbReference type="Pfam" id="PF01546">
    <property type="entry name" value="Peptidase_M20"/>
    <property type="match status" value="1"/>
</dbReference>
<dbReference type="Proteomes" id="UP000292346">
    <property type="component" value="Unassembled WGS sequence"/>
</dbReference>
<dbReference type="InterPro" id="IPR051458">
    <property type="entry name" value="Cyt/Met_Dipeptidase"/>
</dbReference>
<reference evidence="6 7" key="1">
    <citation type="submission" date="2019-02" db="EMBL/GenBank/DDBJ databases">
        <title>Kribbella capetownensis sp. nov. and Kribbella speibonae sp. nov., isolated from soil.</title>
        <authorList>
            <person name="Curtis S.M."/>
            <person name="Norton I."/>
            <person name="Everest G.J."/>
            <person name="Meyers P.R."/>
        </authorList>
    </citation>
    <scope>NUCLEOTIDE SEQUENCE [LARGE SCALE GENOMIC DNA]</scope>
    <source>
        <strain evidence="6 7">KCTC 29219</strain>
    </source>
</reference>
<dbReference type="RefSeq" id="WP_131338977.1">
    <property type="nucleotide sequence ID" value="NZ_SJJZ01000002.1"/>
</dbReference>